<dbReference type="AlphaFoldDB" id="A0A517SDX5"/>
<keyword evidence="2" id="KW-1185">Reference proteome</keyword>
<dbReference type="PANTHER" id="PTHR36439:SF1">
    <property type="entry name" value="DUF1697 DOMAIN-CONTAINING PROTEIN"/>
    <property type="match status" value="1"/>
</dbReference>
<accession>A0A517SDX5</accession>
<dbReference type="InParanoid" id="A0A517SDX5"/>
<dbReference type="Pfam" id="PF08002">
    <property type="entry name" value="DUF1697"/>
    <property type="match status" value="1"/>
</dbReference>
<dbReference type="PIRSF" id="PIRSF008502">
    <property type="entry name" value="UCP008502"/>
    <property type="match status" value="1"/>
</dbReference>
<evidence type="ECO:0008006" key="3">
    <source>
        <dbReference type="Google" id="ProtNLM"/>
    </source>
</evidence>
<dbReference type="Proteomes" id="UP000315700">
    <property type="component" value="Chromosome"/>
</dbReference>
<gene>
    <name evidence="1" type="ORF">Pan44_23400</name>
</gene>
<sequence length="160" mass="17564">MRELVAALESLGCERVRTYIQSGNAVFQFPGSLTSRSVAAIAKAISRTCGVEPGVQLFKRSEFRSIVEANPFPEAEDDPSRLHVFFLAAKPTAPKLDALEKLKASSERFQLTSRAFYLHAPDGIGRSKLAAAVERLLGVAVTARNWRTVQQLCRMADESP</sequence>
<organism evidence="1 2">
    <name type="scientific">Caulifigura coniformis</name>
    <dbReference type="NCBI Taxonomy" id="2527983"/>
    <lineage>
        <taxon>Bacteria</taxon>
        <taxon>Pseudomonadati</taxon>
        <taxon>Planctomycetota</taxon>
        <taxon>Planctomycetia</taxon>
        <taxon>Planctomycetales</taxon>
        <taxon>Planctomycetaceae</taxon>
        <taxon>Caulifigura</taxon>
    </lineage>
</organism>
<reference evidence="1 2" key="1">
    <citation type="submission" date="2019-02" db="EMBL/GenBank/DDBJ databases">
        <title>Deep-cultivation of Planctomycetes and their phenomic and genomic characterization uncovers novel biology.</title>
        <authorList>
            <person name="Wiegand S."/>
            <person name="Jogler M."/>
            <person name="Boedeker C."/>
            <person name="Pinto D."/>
            <person name="Vollmers J."/>
            <person name="Rivas-Marin E."/>
            <person name="Kohn T."/>
            <person name="Peeters S.H."/>
            <person name="Heuer A."/>
            <person name="Rast P."/>
            <person name="Oberbeckmann S."/>
            <person name="Bunk B."/>
            <person name="Jeske O."/>
            <person name="Meyerdierks A."/>
            <person name="Storesund J.E."/>
            <person name="Kallscheuer N."/>
            <person name="Luecker S."/>
            <person name="Lage O.M."/>
            <person name="Pohl T."/>
            <person name="Merkel B.J."/>
            <person name="Hornburger P."/>
            <person name="Mueller R.-W."/>
            <person name="Bruemmer F."/>
            <person name="Labrenz M."/>
            <person name="Spormann A.M."/>
            <person name="Op den Camp H."/>
            <person name="Overmann J."/>
            <person name="Amann R."/>
            <person name="Jetten M.S.M."/>
            <person name="Mascher T."/>
            <person name="Medema M.H."/>
            <person name="Devos D.P."/>
            <person name="Kaster A.-K."/>
            <person name="Ovreas L."/>
            <person name="Rohde M."/>
            <person name="Galperin M.Y."/>
            <person name="Jogler C."/>
        </authorList>
    </citation>
    <scope>NUCLEOTIDE SEQUENCE [LARGE SCALE GENOMIC DNA]</scope>
    <source>
        <strain evidence="1 2">Pan44</strain>
    </source>
</reference>
<name>A0A517SDX5_9PLAN</name>
<dbReference type="Gene3D" id="3.30.70.1280">
    <property type="entry name" value="SP0830-like domains"/>
    <property type="match status" value="1"/>
</dbReference>
<dbReference type="KEGG" id="ccos:Pan44_23400"/>
<protein>
    <recommendedName>
        <fullName evidence="3">DUF1697 domain-containing protein</fullName>
    </recommendedName>
</protein>
<dbReference type="EMBL" id="CP036271">
    <property type="protein sequence ID" value="QDT54311.1"/>
    <property type="molecule type" value="Genomic_DNA"/>
</dbReference>
<evidence type="ECO:0000313" key="1">
    <source>
        <dbReference type="EMBL" id="QDT54311.1"/>
    </source>
</evidence>
<dbReference type="SUPFAM" id="SSF160379">
    <property type="entry name" value="SP0830-like"/>
    <property type="match status" value="1"/>
</dbReference>
<dbReference type="PANTHER" id="PTHR36439">
    <property type="entry name" value="BLL4334 PROTEIN"/>
    <property type="match status" value="1"/>
</dbReference>
<evidence type="ECO:0000313" key="2">
    <source>
        <dbReference type="Proteomes" id="UP000315700"/>
    </source>
</evidence>
<dbReference type="InterPro" id="IPR012545">
    <property type="entry name" value="DUF1697"/>
</dbReference>
<proteinExistence type="predicted"/>